<comment type="caution">
    <text evidence="1">The sequence shown here is derived from an EMBL/GenBank/DDBJ whole genome shotgun (WGS) entry which is preliminary data.</text>
</comment>
<gene>
    <name evidence="1" type="ORF">NQ318_019094</name>
</gene>
<reference evidence="1" key="1">
    <citation type="journal article" date="2023" name="Insect Mol. Biol.">
        <title>Genome sequencing provides insights into the evolution of gene families encoding plant cell wall-degrading enzymes in longhorned beetles.</title>
        <authorList>
            <person name="Shin N.R."/>
            <person name="Okamura Y."/>
            <person name="Kirsch R."/>
            <person name="Pauchet Y."/>
        </authorList>
    </citation>
    <scope>NUCLEOTIDE SEQUENCE</scope>
    <source>
        <strain evidence="1">AMC_N1</strain>
    </source>
</reference>
<evidence type="ECO:0000313" key="1">
    <source>
        <dbReference type="EMBL" id="KAJ8947013.1"/>
    </source>
</evidence>
<keyword evidence="2" id="KW-1185">Reference proteome</keyword>
<accession>A0AAV8Y6A5</accession>
<dbReference type="AlphaFoldDB" id="A0AAV8Y6A5"/>
<dbReference type="EMBL" id="JAPWTK010000171">
    <property type="protein sequence ID" value="KAJ8947013.1"/>
    <property type="molecule type" value="Genomic_DNA"/>
</dbReference>
<evidence type="ECO:0000313" key="2">
    <source>
        <dbReference type="Proteomes" id="UP001162162"/>
    </source>
</evidence>
<proteinExistence type="predicted"/>
<name>A0AAV8Y6A5_9CUCU</name>
<dbReference type="Proteomes" id="UP001162162">
    <property type="component" value="Unassembled WGS sequence"/>
</dbReference>
<sequence>MENNEQLPILDVLVIKNSENKILFIVHAEIKLVLDVRHEKDIGHTTSNKQMRLCENNILLFLDH</sequence>
<organism evidence="1 2">
    <name type="scientific">Aromia moschata</name>
    <dbReference type="NCBI Taxonomy" id="1265417"/>
    <lineage>
        <taxon>Eukaryota</taxon>
        <taxon>Metazoa</taxon>
        <taxon>Ecdysozoa</taxon>
        <taxon>Arthropoda</taxon>
        <taxon>Hexapoda</taxon>
        <taxon>Insecta</taxon>
        <taxon>Pterygota</taxon>
        <taxon>Neoptera</taxon>
        <taxon>Endopterygota</taxon>
        <taxon>Coleoptera</taxon>
        <taxon>Polyphaga</taxon>
        <taxon>Cucujiformia</taxon>
        <taxon>Chrysomeloidea</taxon>
        <taxon>Cerambycidae</taxon>
        <taxon>Cerambycinae</taxon>
        <taxon>Callichromatini</taxon>
        <taxon>Aromia</taxon>
    </lineage>
</organism>
<protein>
    <submittedName>
        <fullName evidence="1">Uncharacterized protein</fullName>
    </submittedName>
</protein>